<dbReference type="SMART" id="SM00382">
    <property type="entry name" value="AAA"/>
    <property type="match status" value="1"/>
</dbReference>
<evidence type="ECO:0000313" key="5">
    <source>
        <dbReference type="Proteomes" id="UP000823851"/>
    </source>
</evidence>
<sequence length="332" mass="36129">MAAREDILGIFPEGMRNRWRRAAEYGDRLQEIRLRAGRPVLLYMEGRELFLAGSGELTEREGQAVRMKGEELEELLSYVCSSSPYAYEGEISRGYLTLPGGHRMGLVGEAVLEKEGRIRNLKYISGMNIRISHEVKGAADRLLPWVYEGDRPLDTLILSPPGCGKTTLLRDLIRRISDGNRFAAGKTVGVVDERSEIAGTFRGMAQNDVGMRTDVLDGCPKAEGMLLLLRSMSPDVIAVDELGGEEEIRCVRQALRCGCTVLATMHAGSLLEAAGRLKGGEGKAGAGGFGEGESLFSRYVLLSGREEAGQCGTGRSAQLWDGAGKLLWRGTC</sequence>
<dbReference type="EMBL" id="DWUW01000033">
    <property type="protein sequence ID" value="HJD30538.1"/>
    <property type="molecule type" value="Genomic_DNA"/>
</dbReference>
<dbReference type="NCBIfam" id="TIGR02858">
    <property type="entry name" value="spore_III_AA"/>
    <property type="match status" value="1"/>
</dbReference>
<gene>
    <name evidence="4" type="primary">spoIIIAA</name>
    <name evidence="4" type="ORF">H9912_01215</name>
</gene>
<reference evidence="4" key="1">
    <citation type="journal article" date="2021" name="PeerJ">
        <title>Extensive microbial diversity within the chicken gut microbiome revealed by metagenomics and culture.</title>
        <authorList>
            <person name="Gilroy R."/>
            <person name="Ravi A."/>
            <person name="Getino M."/>
            <person name="Pursley I."/>
            <person name="Horton D.L."/>
            <person name="Alikhan N.F."/>
            <person name="Baker D."/>
            <person name="Gharbi K."/>
            <person name="Hall N."/>
            <person name="Watson M."/>
            <person name="Adriaenssens E.M."/>
            <person name="Foster-Nyarko E."/>
            <person name="Jarju S."/>
            <person name="Secka A."/>
            <person name="Antonio M."/>
            <person name="Oren A."/>
            <person name="Chaudhuri R.R."/>
            <person name="La Ragione R."/>
            <person name="Hildebrand F."/>
            <person name="Pallen M.J."/>
        </authorList>
    </citation>
    <scope>NUCLEOTIDE SEQUENCE</scope>
    <source>
        <strain evidence="4">ChiHjej8B7-25341</strain>
    </source>
</reference>
<dbReference type="AlphaFoldDB" id="A0A9D2TZW6"/>
<dbReference type="InterPro" id="IPR003593">
    <property type="entry name" value="AAA+_ATPase"/>
</dbReference>
<evidence type="ECO:0000256" key="2">
    <source>
        <dbReference type="ARBA" id="ARBA00022840"/>
    </source>
</evidence>
<name>A0A9D2TZW6_9FIRM</name>
<dbReference type="Gene3D" id="3.40.50.300">
    <property type="entry name" value="P-loop containing nucleotide triphosphate hydrolases"/>
    <property type="match status" value="1"/>
</dbReference>
<dbReference type="InterPro" id="IPR045735">
    <property type="entry name" value="Spore_III_AA_AAA+_ATPase"/>
</dbReference>
<reference evidence="4" key="2">
    <citation type="submission" date="2021-04" db="EMBL/GenBank/DDBJ databases">
        <authorList>
            <person name="Gilroy R."/>
        </authorList>
    </citation>
    <scope>NUCLEOTIDE SEQUENCE</scope>
    <source>
        <strain evidence="4">ChiHjej8B7-25341</strain>
    </source>
</reference>
<evidence type="ECO:0000256" key="1">
    <source>
        <dbReference type="ARBA" id="ARBA00022741"/>
    </source>
</evidence>
<evidence type="ECO:0000259" key="3">
    <source>
        <dbReference type="SMART" id="SM00382"/>
    </source>
</evidence>
<keyword evidence="2" id="KW-0067">ATP-binding</keyword>
<accession>A0A9D2TZW6</accession>
<keyword evidence="1" id="KW-0547">Nucleotide-binding</keyword>
<comment type="caution">
    <text evidence="4">The sequence shown here is derived from an EMBL/GenBank/DDBJ whole genome shotgun (WGS) entry which is preliminary data.</text>
</comment>
<dbReference type="PANTHER" id="PTHR20953:SF3">
    <property type="entry name" value="P-LOOP CONTAINING NUCLEOSIDE TRIPHOSPHATE HYDROLASES SUPERFAMILY PROTEIN"/>
    <property type="match status" value="1"/>
</dbReference>
<dbReference type="PANTHER" id="PTHR20953">
    <property type="entry name" value="KINASE-RELATED"/>
    <property type="match status" value="1"/>
</dbReference>
<protein>
    <submittedName>
        <fullName evidence="4">Stage III sporulation protein AA</fullName>
    </submittedName>
</protein>
<organism evidence="4 5">
    <name type="scientific">Candidatus Eisenbergiella stercorigallinarum</name>
    <dbReference type="NCBI Taxonomy" id="2838557"/>
    <lineage>
        <taxon>Bacteria</taxon>
        <taxon>Bacillati</taxon>
        <taxon>Bacillota</taxon>
        <taxon>Clostridia</taxon>
        <taxon>Lachnospirales</taxon>
        <taxon>Lachnospiraceae</taxon>
        <taxon>Eisenbergiella</taxon>
    </lineage>
</organism>
<proteinExistence type="predicted"/>
<dbReference type="GO" id="GO:0005524">
    <property type="term" value="F:ATP binding"/>
    <property type="evidence" value="ECO:0007669"/>
    <property type="project" value="UniProtKB-KW"/>
</dbReference>
<dbReference type="Proteomes" id="UP000823851">
    <property type="component" value="Unassembled WGS sequence"/>
</dbReference>
<dbReference type="Pfam" id="PF19568">
    <property type="entry name" value="Spore_III_AA"/>
    <property type="match status" value="1"/>
</dbReference>
<dbReference type="InterPro" id="IPR014217">
    <property type="entry name" value="Spore_III_AA"/>
</dbReference>
<dbReference type="InterPro" id="IPR027417">
    <property type="entry name" value="P-loop_NTPase"/>
</dbReference>
<evidence type="ECO:0000313" key="4">
    <source>
        <dbReference type="EMBL" id="HJD30538.1"/>
    </source>
</evidence>
<dbReference type="SUPFAM" id="SSF52540">
    <property type="entry name" value="P-loop containing nucleoside triphosphate hydrolases"/>
    <property type="match status" value="1"/>
</dbReference>
<feature type="domain" description="AAA+ ATPase" evidence="3">
    <location>
        <begin position="151"/>
        <end position="312"/>
    </location>
</feature>